<comment type="caution">
    <text evidence="1">The sequence shown here is derived from an EMBL/GenBank/DDBJ whole genome shotgun (WGS) entry which is preliminary data.</text>
</comment>
<dbReference type="AlphaFoldDB" id="S2LDE5"/>
<gene>
    <name evidence="1" type="ORF">L861_23620</name>
</gene>
<dbReference type="Proteomes" id="UP000014463">
    <property type="component" value="Unassembled WGS sequence"/>
</dbReference>
<reference evidence="1 2" key="1">
    <citation type="journal article" date="2013" name="Genome Announc.">
        <title>Draft genome sequence of the moderately halophilic gammaproteobacterium Halomonas anticariensis FP35.</title>
        <authorList>
            <person name="Tahrioui A."/>
            <person name="Quesada E."/>
            <person name="Llamas I."/>
        </authorList>
    </citation>
    <scope>NUCLEOTIDE SEQUENCE [LARGE SCALE GENOMIC DNA]</scope>
    <source>
        <strain evidence="2">DSM 16096 / CECT 5854 / LMG 22089 / FP35</strain>
    </source>
</reference>
<protein>
    <submittedName>
        <fullName evidence="1">Uncharacterized protein</fullName>
    </submittedName>
</protein>
<accession>S2LDE5</accession>
<keyword evidence="2" id="KW-1185">Reference proteome</keyword>
<proteinExistence type="predicted"/>
<organism evidence="1 2">
    <name type="scientific">Litchfieldella anticariensis (strain DSM 16096 / CECT 5854 / CIP 108499 / LMG 22089 / FP35)</name>
    <name type="common">Halomonas anticariensis</name>
    <dbReference type="NCBI Taxonomy" id="1121939"/>
    <lineage>
        <taxon>Bacteria</taxon>
        <taxon>Pseudomonadati</taxon>
        <taxon>Pseudomonadota</taxon>
        <taxon>Gammaproteobacteria</taxon>
        <taxon>Oceanospirillales</taxon>
        <taxon>Halomonadaceae</taxon>
        <taxon>Litchfieldella</taxon>
    </lineage>
</organism>
<dbReference type="EMBL" id="ASTJ01000023">
    <property type="protein sequence ID" value="EPC02806.1"/>
    <property type="molecule type" value="Genomic_DNA"/>
</dbReference>
<sequence>MQIRDNRRVVALGPSENLTFKKSGPFFGNRAMLVSNDLFRHGALANRQDDPWN</sequence>
<name>S2LDE5_LITA3</name>
<evidence type="ECO:0000313" key="2">
    <source>
        <dbReference type="Proteomes" id="UP000014463"/>
    </source>
</evidence>
<dbReference type="STRING" id="1121939.L861_23620"/>
<evidence type="ECO:0000313" key="1">
    <source>
        <dbReference type="EMBL" id="EPC02806.1"/>
    </source>
</evidence>